<dbReference type="GO" id="GO:0005829">
    <property type="term" value="C:cytosol"/>
    <property type="evidence" value="ECO:0007669"/>
    <property type="project" value="TreeGrafter"/>
</dbReference>
<dbReference type="AlphaFoldDB" id="A0A1I7GE96"/>
<dbReference type="NCBIfam" id="NF004489">
    <property type="entry name" value="PRK05819.1"/>
    <property type="match status" value="1"/>
</dbReference>
<proteinExistence type="inferred from homology"/>
<name>A0A1I7GE96_9FIRM</name>
<reference evidence="7 8" key="1">
    <citation type="submission" date="2016-10" db="EMBL/GenBank/DDBJ databases">
        <authorList>
            <person name="de Groot N.N."/>
        </authorList>
    </citation>
    <scope>NUCLEOTIDE SEQUENCE [LARGE SCALE GENOMIC DNA]</scope>
    <source>
        <strain evidence="7 8">KHGC13</strain>
    </source>
</reference>
<dbReference type="SUPFAM" id="SSF53167">
    <property type="entry name" value="Purine and uridine phosphorylases"/>
    <property type="match status" value="1"/>
</dbReference>
<dbReference type="InterPro" id="IPR035994">
    <property type="entry name" value="Nucleoside_phosphorylase_sf"/>
</dbReference>
<dbReference type="NCBIfam" id="TIGR00107">
    <property type="entry name" value="deoD"/>
    <property type="match status" value="1"/>
</dbReference>
<evidence type="ECO:0000256" key="5">
    <source>
        <dbReference type="HAMAP-Rule" id="MF_01627"/>
    </source>
</evidence>
<dbReference type="InterPro" id="IPR004402">
    <property type="entry name" value="DeoD-type"/>
</dbReference>
<dbReference type="PANTHER" id="PTHR43691:SF11">
    <property type="entry name" value="FI09636P-RELATED"/>
    <property type="match status" value="1"/>
</dbReference>
<dbReference type="InterPro" id="IPR000845">
    <property type="entry name" value="Nucleoside_phosphorylase_d"/>
</dbReference>
<dbReference type="OrthoDB" id="9782889at2"/>
<feature type="binding site" description="in other chain" evidence="5">
    <location>
        <position position="21"/>
    </location>
    <ligand>
        <name>phosphate</name>
        <dbReference type="ChEBI" id="CHEBI:43474"/>
        <note>ligand shared between dimeric partners</note>
    </ligand>
</feature>
<evidence type="ECO:0000313" key="8">
    <source>
        <dbReference type="Proteomes" id="UP000198817"/>
    </source>
</evidence>
<comment type="subunit">
    <text evidence="5">Homohexamer; trimer of homodimers.</text>
</comment>
<comment type="similarity">
    <text evidence="1 5">Belongs to the PNP/UDP phosphorylase family.</text>
</comment>
<comment type="catalytic activity">
    <reaction evidence="5">
        <text>a purine 2'-deoxy-D-ribonucleoside + phosphate = a purine nucleobase + 2-deoxy-alpha-D-ribose 1-phosphate</text>
        <dbReference type="Rhea" id="RHEA:36431"/>
        <dbReference type="ChEBI" id="CHEBI:26386"/>
        <dbReference type="ChEBI" id="CHEBI:43474"/>
        <dbReference type="ChEBI" id="CHEBI:57259"/>
        <dbReference type="ChEBI" id="CHEBI:142361"/>
        <dbReference type="EC" id="2.4.2.1"/>
    </reaction>
</comment>
<protein>
    <recommendedName>
        <fullName evidence="5">Purine nucleoside phosphorylase DeoD-type</fullName>
        <shortName evidence="5">PNP</shortName>
        <ecNumber evidence="5">2.4.2.1</ecNumber>
    </recommendedName>
</protein>
<comment type="catalytic activity">
    <reaction evidence="4">
        <text>uridine + phosphate = alpha-D-ribose 1-phosphate + uracil</text>
        <dbReference type="Rhea" id="RHEA:24388"/>
        <dbReference type="ChEBI" id="CHEBI:16704"/>
        <dbReference type="ChEBI" id="CHEBI:17568"/>
        <dbReference type="ChEBI" id="CHEBI:43474"/>
        <dbReference type="ChEBI" id="CHEBI:57720"/>
        <dbReference type="EC" id="2.4.2.3"/>
    </reaction>
</comment>
<dbReference type="HAMAP" id="MF_01627">
    <property type="entry name" value="Pur_nucleosid_phosp"/>
    <property type="match status" value="1"/>
</dbReference>
<feature type="domain" description="Nucleoside phosphorylase" evidence="6">
    <location>
        <begin position="17"/>
        <end position="223"/>
    </location>
</feature>
<dbReference type="GO" id="GO:0006218">
    <property type="term" value="P:uridine catabolic process"/>
    <property type="evidence" value="ECO:0007669"/>
    <property type="project" value="TreeGrafter"/>
</dbReference>
<dbReference type="PROSITE" id="PS01232">
    <property type="entry name" value="PNP_UDP_1"/>
    <property type="match status" value="1"/>
</dbReference>
<gene>
    <name evidence="5" type="primary">deoD</name>
    <name evidence="7" type="ORF">SAMN05216508_10653</name>
</gene>
<dbReference type="GO" id="GO:0042278">
    <property type="term" value="P:purine nucleoside metabolic process"/>
    <property type="evidence" value="ECO:0007669"/>
    <property type="project" value="UniProtKB-UniRule"/>
</dbReference>
<dbReference type="EMBL" id="FPBT01000006">
    <property type="protein sequence ID" value="SFU46765.1"/>
    <property type="molecule type" value="Genomic_DNA"/>
</dbReference>
<evidence type="ECO:0000256" key="3">
    <source>
        <dbReference type="ARBA" id="ARBA00022679"/>
    </source>
</evidence>
<comment type="catalytic activity">
    <reaction evidence="5">
        <text>a purine D-ribonucleoside + phosphate = a purine nucleobase + alpha-D-ribose 1-phosphate</text>
        <dbReference type="Rhea" id="RHEA:19805"/>
        <dbReference type="ChEBI" id="CHEBI:26386"/>
        <dbReference type="ChEBI" id="CHEBI:43474"/>
        <dbReference type="ChEBI" id="CHEBI:57720"/>
        <dbReference type="ChEBI" id="CHEBI:142355"/>
        <dbReference type="EC" id="2.4.2.1"/>
    </reaction>
</comment>
<feature type="binding site" description="in other chain" evidence="5">
    <location>
        <begin position="88"/>
        <end position="91"/>
    </location>
    <ligand>
        <name>phosphate</name>
        <dbReference type="ChEBI" id="CHEBI:43474"/>
        <note>ligand shared between dimeric partners</note>
    </ligand>
</feature>
<keyword evidence="8" id="KW-1185">Reference proteome</keyword>
<evidence type="ECO:0000259" key="6">
    <source>
        <dbReference type="Pfam" id="PF01048"/>
    </source>
</evidence>
<evidence type="ECO:0000256" key="2">
    <source>
        <dbReference type="ARBA" id="ARBA00022676"/>
    </source>
</evidence>
<feature type="binding site" evidence="5">
    <location>
        <position position="44"/>
    </location>
    <ligand>
        <name>phosphate</name>
        <dbReference type="ChEBI" id="CHEBI:43474"/>
        <note>ligand shared between dimeric partners</note>
    </ligand>
</feature>
<accession>A0A1I7GE96</accession>
<keyword evidence="3 5" id="KW-0808">Transferase</keyword>
<feature type="active site" description="Proton donor" evidence="5">
    <location>
        <position position="205"/>
    </location>
</feature>
<evidence type="ECO:0000256" key="1">
    <source>
        <dbReference type="ARBA" id="ARBA00010456"/>
    </source>
</evidence>
<keyword evidence="2 5" id="KW-0328">Glycosyltransferase</keyword>
<dbReference type="EC" id="2.4.2.1" evidence="5"/>
<dbReference type="GO" id="GO:0004731">
    <property type="term" value="F:purine-nucleoside phosphorylase activity"/>
    <property type="evidence" value="ECO:0007669"/>
    <property type="project" value="UniProtKB-UniRule"/>
</dbReference>
<feature type="binding site" description="in other chain" evidence="5">
    <location>
        <position position="25"/>
    </location>
    <ligand>
        <name>phosphate</name>
        <dbReference type="ChEBI" id="CHEBI:43474"/>
        <note>ligand shared between dimeric partners</note>
    </ligand>
</feature>
<dbReference type="GO" id="GO:0004850">
    <property type="term" value="F:uridine phosphorylase activity"/>
    <property type="evidence" value="ECO:0007669"/>
    <property type="project" value="UniProtKB-EC"/>
</dbReference>
<comment type="function">
    <text evidence="5">Catalyzes the reversible phosphorolytic breakdown of the N-glycosidic bond in the beta-(deoxy)ribonucleoside molecules, with the formation of the corresponding free purine bases and pentose-1-phosphate.</text>
</comment>
<evidence type="ECO:0000313" key="7">
    <source>
        <dbReference type="EMBL" id="SFU46765.1"/>
    </source>
</evidence>
<feature type="binding site" description="in other chain" evidence="5">
    <location>
        <begin position="180"/>
        <end position="182"/>
    </location>
    <ligand>
        <name>a purine D-ribonucleoside</name>
        <dbReference type="ChEBI" id="CHEBI:142355"/>
        <note>ligand shared between dimeric partners</note>
    </ligand>
</feature>
<feature type="binding site" description="in other chain" evidence="5">
    <location>
        <begin position="204"/>
        <end position="205"/>
    </location>
    <ligand>
        <name>a purine D-ribonucleoside</name>
        <dbReference type="ChEBI" id="CHEBI:142355"/>
        <note>ligand shared between dimeric partners</note>
    </ligand>
</feature>
<dbReference type="Proteomes" id="UP000198817">
    <property type="component" value="Unassembled WGS sequence"/>
</dbReference>
<dbReference type="InterPro" id="IPR018016">
    <property type="entry name" value="Nucleoside_phosphorylase_CS"/>
</dbReference>
<feature type="site" description="Important for catalytic activity" evidence="5">
    <location>
        <position position="218"/>
    </location>
</feature>
<dbReference type="Gene3D" id="3.40.50.1580">
    <property type="entry name" value="Nucleoside phosphorylase domain"/>
    <property type="match status" value="1"/>
</dbReference>
<dbReference type="CDD" id="cd09006">
    <property type="entry name" value="PNP_EcPNPI-like"/>
    <property type="match status" value="1"/>
</dbReference>
<evidence type="ECO:0000256" key="4">
    <source>
        <dbReference type="ARBA" id="ARBA00048447"/>
    </source>
</evidence>
<organism evidence="7 8">
    <name type="scientific">Eubacterium pyruvativorans</name>
    <dbReference type="NCBI Taxonomy" id="155865"/>
    <lineage>
        <taxon>Bacteria</taxon>
        <taxon>Bacillati</taxon>
        <taxon>Bacillota</taxon>
        <taxon>Clostridia</taxon>
        <taxon>Eubacteriales</taxon>
        <taxon>Eubacteriaceae</taxon>
        <taxon>Eubacterium</taxon>
    </lineage>
</organism>
<feature type="binding site" evidence="5">
    <location>
        <position position="4"/>
    </location>
    <ligand>
        <name>a purine D-ribonucleoside</name>
        <dbReference type="ChEBI" id="CHEBI:142355"/>
        <note>ligand shared between dimeric partners</note>
    </ligand>
</feature>
<dbReference type="PANTHER" id="PTHR43691">
    <property type="entry name" value="URIDINE PHOSPHORYLASE"/>
    <property type="match status" value="1"/>
</dbReference>
<dbReference type="STRING" id="155865.SAMN05216515_10753"/>
<sequence>MSLHITASEGIPVAETVLMPGDPLRAKFIAENFLDAPRRYSEIRNMYGYSGTYKGVPVSVQGSGMGMPSMGIYSWELFQQHGVQNIIRVGTAGSFHPDVHVGEVVLALAASTDSNYCDMFGLNGTFTPSASFSILKPCMEAAEEAGIRYTAGNVLSSDHFYEADPDWWKPWQKMGVLGVEMEAAALYANAAFLHRNALGIMTISDHFVLDEKATVEQREHQFTDMMKLALETAVRL</sequence>
<dbReference type="Pfam" id="PF01048">
    <property type="entry name" value="PNP_UDP_1"/>
    <property type="match status" value="1"/>
</dbReference>
<dbReference type="RefSeq" id="WP_090470711.1">
    <property type="nucleotide sequence ID" value="NZ_FOWF01000007.1"/>
</dbReference>